<proteinExistence type="predicted"/>
<dbReference type="Gene3D" id="2.50.20.10">
    <property type="entry name" value="Lipoprotein localisation LolA/LolB/LppX"/>
    <property type="match status" value="1"/>
</dbReference>
<keyword evidence="1" id="KW-0812">Transmembrane</keyword>
<name>A0A0F9S4A2_9ZZZZ</name>
<keyword evidence="1" id="KW-1133">Transmembrane helix</keyword>
<protein>
    <recommendedName>
        <fullName evidence="3">Outer-membrane lipoprotein LolB</fullName>
    </recommendedName>
</protein>
<evidence type="ECO:0008006" key="3">
    <source>
        <dbReference type="Google" id="ProtNLM"/>
    </source>
</evidence>
<evidence type="ECO:0000313" key="2">
    <source>
        <dbReference type="EMBL" id="KKN61879.1"/>
    </source>
</evidence>
<dbReference type="InterPro" id="IPR029046">
    <property type="entry name" value="LolA/LolB/LppX"/>
</dbReference>
<organism evidence="2">
    <name type="scientific">marine sediment metagenome</name>
    <dbReference type="NCBI Taxonomy" id="412755"/>
    <lineage>
        <taxon>unclassified sequences</taxon>
        <taxon>metagenomes</taxon>
        <taxon>ecological metagenomes</taxon>
    </lineage>
</organism>
<comment type="caution">
    <text evidence="2">The sequence shown here is derived from an EMBL/GenBank/DDBJ whole genome shotgun (WGS) entry which is preliminary data.</text>
</comment>
<accession>A0A0F9S4A2</accession>
<dbReference type="EMBL" id="LAZR01000642">
    <property type="protein sequence ID" value="KKN61879.1"/>
    <property type="molecule type" value="Genomic_DNA"/>
</dbReference>
<reference evidence="2" key="1">
    <citation type="journal article" date="2015" name="Nature">
        <title>Complex archaea that bridge the gap between prokaryotes and eukaryotes.</title>
        <authorList>
            <person name="Spang A."/>
            <person name="Saw J.H."/>
            <person name="Jorgensen S.L."/>
            <person name="Zaremba-Niedzwiedzka K."/>
            <person name="Martijn J."/>
            <person name="Lind A.E."/>
            <person name="van Eijk R."/>
            <person name="Schleper C."/>
            <person name="Guy L."/>
            <person name="Ettema T.J."/>
        </authorList>
    </citation>
    <scope>NUCLEOTIDE SEQUENCE</scope>
</reference>
<evidence type="ECO:0000256" key="1">
    <source>
        <dbReference type="SAM" id="Phobius"/>
    </source>
</evidence>
<keyword evidence="1" id="KW-0472">Membrane</keyword>
<dbReference type="AlphaFoldDB" id="A0A0F9S4A2"/>
<sequence>MSRILTEGQSKDRQSIKTLRISLFLIVFLAIFFLVRCRPSAVILLPLPSEIERIEGYASLRISRDQGSSRSKFSFLFQLPHQGRIEVSNILGRTLYQIIVTEDKAVFIIPSKRVYWQGEEEEIIQYFLGFRLNLYEMINLLSGKWEGERRAKRAGALPRMRGVE</sequence>
<feature type="transmembrane region" description="Helical" evidence="1">
    <location>
        <begin position="21"/>
        <end position="45"/>
    </location>
</feature>
<dbReference type="SUPFAM" id="SSF89392">
    <property type="entry name" value="Prokaryotic lipoproteins and lipoprotein localization factors"/>
    <property type="match status" value="1"/>
</dbReference>
<gene>
    <name evidence="2" type="ORF">LCGC14_0517650</name>
</gene>